<accession>A0A6M3LK05</accession>
<dbReference type="AlphaFoldDB" id="A0A6M3LK05"/>
<gene>
    <name evidence="1" type="ORF">MM415B05536_0004</name>
</gene>
<proteinExistence type="predicted"/>
<evidence type="ECO:0000313" key="1">
    <source>
        <dbReference type="EMBL" id="QJA95230.1"/>
    </source>
</evidence>
<protein>
    <submittedName>
        <fullName evidence="1">Uncharacterized protein</fullName>
    </submittedName>
</protein>
<organism evidence="1">
    <name type="scientific">viral metagenome</name>
    <dbReference type="NCBI Taxonomy" id="1070528"/>
    <lineage>
        <taxon>unclassified sequences</taxon>
        <taxon>metagenomes</taxon>
        <taxon>organismal metagenomes</taxon>
    </lineage>
</organism>
<sequence>MDKEKAEAHWEYTEGLIRLMFEMMLELMKYQSIACLLHGAKHERENPQVKE</sequence>
<name>A0A6M3LK05_9ZZZZ</name>
<reference evidence="1" key="1">
    <citation type="submission" date="2020-03" db="EMBL/GenBank/DDBJ databases">
        <title>The deep terrestrial virosphere.</title>
        <authorList>
            <person name="Holmfeldt K."/>
            <person name="Nilsson E."/>
            <person name="Simone D."/>
            <person name="Lopez-Fernandez M."/>
            <person name="Wu X."/>
            <person name="de Brujin I."/>
            <person name="Lundin D."/>
            <person name="Andersson A."/>
            <person name="Bertilsson S."/>
            <person name="Dopson M."/>
        </authorList>
    </citation>
    <scope>NUCLEOTIDE SEQUENCE</scope>
    <source>
        <strain evidence="1">MM415B05536</strain>
    </source>
</reference>
<dbReference type="EMBL" id="MT143297">
    <property type="protein sequence ID" value="QJA95230.1"/>
    <property type="molecule type" value="Genomic_DNA"/>
</dbReference>